<evidence type="ECO:0000313" key="1">
    <source>
        <dbReference type="EMBL" id="CAK9167327.1"/>
    </source>
</evidence>
<feature type="non-terminal residue" evidence="1">
    <location>
        <position position="98"/>
    </location>
</feature>
<evidence type="ECO:0000313" key="2">
    <source>
        <dbReference type="Proteomes" id="UP001642360"/>
    </source>
</evidence>
<accession>A0ABC8TD18</accession>
<protein>
    <submittedName>
        <fullName evidence="1">Uncharacterized protein</fullName>
    </submittedName>
</protein>
<proteinExistence type="predicted"/>
<sequence>MTYFRLRTVKEILRTHKDSFLSNRVQKSTFSKHTPTNTSMEVATKSQHYKEEAALQHKARSRSSSRGWKGGLVAGEEEELSVKFRWAKAVTEREIEEE</sequence>
<reference evidence="1 2" key="1">
    <citation type="submission" date="2024-02" db="EMBL/GenBank/DDBJ databases">
        <authorList>
            <person name="Vignale AGUSTIN F."/>
            <person name="Sosa J E."/>
            <person name="Modenutti C."/>
        </authorList>
    </citation>
    <scope>NUCLEOTIDE SEQUENCE [LARGE SCALE GENOMIC DNA]</scope>
</reference>
<dbReference type="EMBL" id="CAUOFW020004802">
    <property type="protein sequence ID" value="CAK9167327.1"/>
    <property type="molecule type" value="Genomic_DNA"/>
</dbReference>
<dbReference type="Proteomes" id="UP001642360">
    <property type="component" value="Unassembled WGS sequence"/>
</dbReference>
<keyword evidence="2" id="KW-1185">Reference proteome</keyword>
<comment type="caution">
    <text evidence="1">The sequence shown here is derived from an EMBL/GenBank/DDBJ whole genome shotgun (WGS) entry which is preliminary data.</text>
</comment>
<gene>
    <name evidence="1" type="ORF">ILEXP_LOCUS36589</name>
</gene>
<organism evidence="1 2">
    <name type="scientific">Ilex paraguariensis</name>
    <name type="common">yerba mate</name>
    <dbReference type="NCBI Taxonomy" id="185542"/>
    <lineage>
        <taxon>Eukaryota</taxon>
        <taxon>Viridiplantae</taxon>
        <taxon>Streptophyta</taxon>
        <taxon>Embryophyta</taxon>
        <taxon>Tracheophyta</taxon>
        <taxon>Spermatophyta</taxon>
        <taxon>Magnoliopsida</taxon>
        <taxon>eudicotyledons</taxon>
        <taxon>Gunneridae</taxon>
        <taxon>Pentapetalae</taxon>
        <taxon>asterids</taxon>
        <taxon>campanulids</taxon>
        <taxon>Aquifoliales</taxon>
        <taxon>Aquifoliaceae</taxon>
        <taxon>Ilex</taxon>
    </lineage>
</organism>
<name>A0ABC8TD18_9AQUA</name>
<dbReference type="AlphaFoldDB" id="A0ABC8TD18"/>